<reference evidence="6 7" key="1">
    <citation type="journal article" date="2021" name="bioRxiv">
        <title>The Gossypium anomalum genome as a resource for cotton improvement and evolutionary analysis of hybrid incompatibility.</title>
        <authorList>
            <person name="Grover C.E."/>
            <person name="Yuan D."/>
            <person name="Arick M.A."/>
            <person name="Miller E.R."/>
            <person name="Hu G."/>
            <person name="Peterson D.G."/>
            <person name="Wendel J.F."/>
            <person name="Udall J.A."/>
        </authorList>
    </citation>
    <scope>NUCLEOTIDE SEQUENCE [LARGE SCALE GENOMIC DNA]</scope>
    <source>
        <strain evidence="6">JFW-Udall</strain>
        <tissue evidence="6">Leaf</tissue>
    </source>
</reference>
<keyword evidence="7" id="KW-1185">Reference proteome</keyword>
<dbReference type="Pfam" id="PF00195">
    <property type="entry name" value="Chal_sti_synt_N"/>
    <property type="match status" value="1"/>
</dbReference>
<comment type="caution">
    <text evidence="6">The sequence shown here is derived from an EMBL/GenBank/DDBJ whole genome shotgun (WGS) entry which is preliminary data.</text>
</comment>
<dbReference type="InterPro" id="IPR016039">
    <property type="entry name" value="Thiolase-like"/>
</dbReference>
<dbReference type="FunFam" id="3.40.47.10:FF:000014">
    <property type="entry name" value="Chalcone synthase 1"/>
    <property type="match status" value="1"/>
</dbReference>
<dbReference type="OrthoDB" id="1558779at2759"/>
<dbReference type="Pfam" id="PF02797">
    <property type="entry name" value="Chal_sti_synt_C"/>
    <property type="match status" value="1"/>
</dbReference>
<dbReference type="PANTHER" id="PTHR11877">
    <property type="entry name" value="HYDROXYMETHYLGLUTARYL-COA SYNTHASE"/>
    <property type="match status" value="1"/>
</dbReference>
<dbReference type="FunFam" id="3.40.47.10:FF:000025">
    <property type="entry name" value="Chalcone synthase 2"/>
    <property type="match status" value="1"/>
</dbReference>
<dbReference type="EMBL" id="JAHUZN010000005">
    <property type="protein sequence ID" value="KAG8493835.1"/>
    <property type="molecule type" value="Genomic_DNA"/>
</dbReference>
<dbReference type="SUPFAM" id="SSF53901">
    <property type="entry name" value="Thiolase-like"/>
    <property type="match status" value="2"/>
</dbReference>
<dbReference type="Proteomes" id="UP000701853">
    <property type="component" value="Chromosome 5"/>
</dbReference>
<dbReference type="PANTHER" id="PTHR11877:SF57">
    <property type="entry name" value="CHALCONE SYNTHASE"/>
    <property type="match status" value="1"/>
</dbReference>
<protein>
    <recommendedName>
        <fullName evidence="8">Chalcone synthase</fullName>
    </recommendedName>
</protein>
<keyword evidence="3" id="KW-0012">Acyltransferase</keyword>
<sequence length="408" mass="45393">MATENNLEGCRVEKLATILAIGTTNPPNCFYQADYPDFYFRVTKTDYLDFYFRMTKNEHITQLNDKFQRILGERSTIKKRYMYLTEAMLKENPNLTIYKAPSFDIRQEILVTEVPKLGMEAALKAIKEWGQPISKITHLIFCTSSGIDMPSADHKLAKLIGLKPSVQRFMIYNQGCFGGASALRLAKDLAENNAGARVLIVCSEITVASFQPPSNTHLDILIGSAIFADGAAALVVGSNPIASINERPLFQIVSASQTFIPESDDMLIGKVREMGIEYYMSRDLPKCIANNIVQCMAEAFIPFGITKWERENLFYVVHPGGAAILKGVEEKLGLNKEKLKASWHVLSEYGNMRSPTVIFVLNEMRKMSMLEGKATTGTGLEWGVLFGFGQGLTVETIVLRSIAINTAL</sequence>
<dbReference type="GO" id="GO:0005783">
    <property type="term" value="C:endoplasmic reticulum"/>
    <property type="evidence" value="ECO:0007669"/>
    <property type="project" value="UniProtKB-ARBA"/>
</dbReference>
<keyword evidence="3" id="KW-0808">Transferase</keyword>
<feature type="active site" description="Acyl-thioester intermediate" evidence="2">
    <location>
        <position position="176"/>
    </location>
</feature>
<evidence type="ECO:0000313" key="7">
    <source>
        <dbReference type="Proteomes" id="UP000701853"/>
    </source>
</evidence>
<gene>
    <name evidence="6" type="ORF">CXB51_011159</name>
</gene>
<name>A0A8J6D514_9ROSI</name>
<dbReference type="InterPro" id="IPR012328">
    <property type="entry name" value="Chalcone/stilbene_synt_C"/>
</dbReference>
<dbReference type="AlphaFoldDB" id="A0A8J6D514"/>
<evidence type="ECO:0000256" key="2">
    <source>
        <dbReference type="PIRSR" id="PIRSR000451-1"/>
    </source>
</evidence>
<dbReference type="GO" id="GO:0030639">
    <property type="term" value="P:polyketide biosynthetic process"/>
    <property type="evidence" value="ECO:0007669"/>
    <property type="project" value="TreeGrafter"/>
</dbReference>
<dbReference type="InterPro" id="IPR001099">
    <property type="entry name" value="Chalcone/stilbene_synt_N"/>
</dbReference>
<feature type="domain" description="Chalcone/stilbene synthase C-terminal" evidence="5">
    <location>
        <begin position="251"/>
        <end position="402"/>
    </location>
</feature>
<comment type="similarity">
    <text evidence="1 3">Belongs to the thiolase-like superfamily. Chalcone/stilbene synthases family.</text>
</comment>
<evidence type="ECO:0000313" key="6">
    <source>
        <dbReference type="EMBL" id="KAG8493835.1"/>
    </source>
</evidence>
<dbReference type="GO" id="GO:0016747">
    <property type="term" value="F:acyltransferase activity, transferring groups other than amino-acyl groups"/>
    <property type="evidence" value="ECO:0007669"/>
    <property type="project" value="InterPro"/>
</dbReference>
<evidence type="ECO:0000259" key="5">
    <source>
        <dbReference type="Pfam" id="PF02797"/>
    </source>
</evidence>
<proteinExistence type="inferred from homology"/>
<evidence type="ECO:0000259" key="4">
    <source>
        <dbReference type="Pfam" id="PF00195"/>
    </source>
</evidence>
<dbReference type="PIRSF" id="PIRSF000451">
    <property type="entry name" value="PKS_III"/>
    <property type="match status" value="1"/>
</dbReference>
<organism evidence="6 7">
    <name type="scientific">Gossypium anomalum</name>
    <dbReference type="NCBI Taxonomy" id="47600"/>
    <lineage>
        <taxon>Eukaryota</taxon>
        <taxon>Viridiplantae</taxon>
        <taxon>Streptophyta</taxon>
        <taxon>Embryophyta</taxon>
        <taxon>Tracheophyta</taxon>
        <taxon>Spermatophyta</taxon>
        <taxon>Magnoliopsida</taxon>
        <taxon>eudicotyledons</taxon>
        <taxon>Gunneridae</taxon>
        <taxon>Pentapetalae</taxon>
        <taxon>rosids</taxon>
        <taxon>malvids</taxon>
        <taxon>Malvales</taxon>
        <taxon>Malvaceae</taxon>
        <taxon>Malvoideae</taxon>
        <taxon>Gossypium</taxon>
    </lineage>
</organism>
<evidence type="ECO:0000256" key="3">
    <source>
        <dbReference type="RuleBase" id="RU003633"/>
    </source>
</evidence>
<feature type="domain" description="Chalcone/stilbene synthase N-terminal" evidence="4">
    <location>
        <begin position="45"/>
        <end position="240"/>
    </location>
</feature>
<dbReference type="InterPro" id="IPR011141">
    <property type="entry name" value="Polyketide_synthase_type-III"/>
</dbReference>
<accession>A0A8J6D514</accession>
<evidence type="ECO:0000256" key="1">
    <source>
        <dbReference type="ARBA" id="ARBA00005531"/>
    </source>
</evidence>
<dbReference type="Gene3D" id="3.40.47.10">
    <property type="match status" value="3"/>
</dbReference>
<dbReference type="CDD" id="cd00831">
    <property type="entry name" value="CHS_like"/>
    <property type="match status" value="1"/>
</dbReference>
<evidence type="ECO:0008006" key="8">
    <source>
        <dbReference type="Google" id="ProtNLM"/>
    </source>
</evidence>